<keyword evidence="3 6" id="KW-0812">Transmembrane</keyword>
<keyword evidence="4 6" id="KW-1133">Transmembrane helix</keyword>
<name>A0A3Q3FVJ7_9LABR</name>
<feature type="transmembrane region" description="Helical" evidence="6">
    <location>
        <begin position="54"/>
        <end position="74"/>
    </location>
</feature>
<dbReference type="PANTHER" id="PTHR14198">
    <property type="entry name" value="TRANSMEMBRANE 4 L6 FAMILY MEMBER 1-RELATED"/>
    <property type="match status" value="1"/>
</dbReference>
<dbReference type="AlphaFoldDB" id="A0A3Q3FVJ7"/>
<comment type="similarity">
    <text evidence="2">Belongs to the L6 tetraspanin family.</text>
</comment>
<dbReference type="GO" id="GO:0016020">
    <property type="term" value="C:membrane"/>
    <property type="evidence" value="ECO:0007669"/>
    <property type="project" value="UniProtKB-SubCell"/>
</dbReference>
<feature type="transmembrane region" description="Helical" evidence="6">
    <location>
        <begin position="161"/>
        <end position="180"/>
    </location>
</feature>
<feature type="transmembrane region" description="Helical" evidence="6">
    <location>
        <begin position="12"/>
        <end position="30"/>
    </location>
</feature>
<dbReference type="GeneTree" id="ENSGT01030000234590"/>
<evidence type="ECO:0000256" key="1">
    <source>
        <dbReference type="ARBA" id="ARBA00004141"/>
    </source>
</evidence>
<dbReference type="InParanoid" id="A0A3Q3FVJ7"/>
<organism evidence="7 8">
    <name type="scientific">Labrus bergylta</name>
    <name type="common">ballan wrasse</name>
    <dbReference type="NCBI Taxonomy" id="56723"/>
    <lineage>
        <taxon>Eukaryota</taxon>
        <taxon>Metazoa</taxon>
        <taxon>Chordata</taxon>
        <taxon>Craniata</taxon>
        <taxon>Vertebrata</taxon>
        <taxon>Euteleostomi</taxon>
        <taxon>Actinopterygii</taxon>
        <taxon>Neopterygii</taxon>
        <taxon>Teleostei</taxon>
        <taxon>Neoteleostei</taxon>
        <taxon>Acanthomorphata</taxon>
        <taxon>Eupercaria</taxon>
        <taxon>Labriformes</taxon>
        <taxon>Labridae</taxon>
        <taxon>Labrus</taxon>
    </lineage>
</organism>
<keyword evidence="5 6" id="KW-0472">Membrane</keyword>
<evidence type="ECO:0000256" key="6">
    <source>
        <dbReference type="SAM" id="Phobius"/>
    </source>
</evidence>
<proteinExistence type="inferred from homology"/>
<dbReference type="Pfam" id="PF05805">
    <property type="entry name" value="L6_membrane"/>
    <property type="match status" value="1"/>
</dbReference>
<evidence type="ECO:0000313" key="8">
    <source>
        <dbReference type="Proteomes" id="UP000261660"/>
    </source>
</evidence>
<evidence type="ECO:0000256" key="4">
    <source>
        <dbReference type="ARBA" id="ARBA00022989"/>
    </source>
</evidence>
<comment type="subcellular location">
    <subcellularLocation>
        <location evidence="1">Membrane</location>
        <topology evidence="1">Multi-pass membrane protein</topology>
    </subcellularLocation>
</comment>
<sequence>MCTGACAKFIAVPLYVLALVSVICNIMLFFPDFKTKYASSDKDGNHMLTEEVKYMGGLIGGGIMVLIPAIHIHLTSAKGCCANRCGMFLSIGFAAAGVVGAIYSLSVAGLGMVNGPMCLYLKNDLIPTWGTPFANSSESYLSDMKTWETCQEPKNVVEFNVGLFSILLVAACLELILCLIQMVNGLFGCICGTCAGKEVRREASESFSVRRKLTRLLNLKIETMNVL</sequence>
<reference evidence="7" key="1">
    <citation type="submission" date="2025-08" db="UniProtKB">
        <authorList>
            <consortium name="Ensembl"/>
        </authorList>
    </citation>
    <scope>IDENTIFICATION</scope>
</reference>
<dbReference type="InterPro" id="IPR008661">
    <property type="entry name" value="L6_membrane"/>
</dbReference>
<evidence type="ECO:0000256" key="3">
    <source>
        <dbReference type="ARBA" id="ARBA00022692"/>
    </source>
</evidence>
<evidence type="ECO:0000313" key="7">
    <source>
        <dbReference type="Ensembl" id="ENSLBEP00000024651.1"/>
    </source>
</evidence>
<protein>
    <submittedName>
        <fullName evidence="7">Transmembrane 4 L six family member 21b</fullName>
    </submittedName>
</protein>
<reference evidence="7" key="2">
    <citation type="submission" date="2025-09" db="UniProtKB">
        <authorList>
            <consortium name="Ensembl"/>
        </authorList>
    </citation>
    <scope>IDENTIFICATION</scope>
</reference>
<evidence type="ECO:0000256" key="2">
    <source>
        <dbReference type="ARBA" id="ARBA00006193"/>
    </source>
</evidence>
<dbReference type="Proteomes" id="UP000261660">
    <property type="component" value="Unplaced"/>
</dbReference>
<accession>A0A3Q3FVJ7</accession>
<dbReference type="PANTHER" id="PTHR14198:SF23">
    <property type="entry name" value="SI:CH211-137I24.10"/>
    <property type="match status" value="1"/>
</dbReference>
<dbReference type="STRING" id="56723.ENSLBEP00000024651"/>
<keyword evidence="8" id="KW-1185">Reference proteome</keyword>
<evidence type="ECO:0000256" key="5">
    <source>
        <dbReference type="ARBA" id="ARBA00023136"/>
    </source>
</evidence>
<dbReference type="Ensembl" id="ENSLBET00000025915.1">
    <property type="protein sequence ID" value="ENSLBEP00000024651.1"/>
    <property type="gene ID" value="ENSLBEG00000018860.1"/>
</dbReference>
<feature type="transmembrane region" description="Helical" evidence="6">
    <location>
        <begin position="86"/>
        <end position="113"/>
    </location>
</feature>